<gene>
    <name evidence="1" type="ORF">Ciccas_013332</name>
</gene>
<organism evidence="1 2">
    <name type="scientific">Cichlidogyrus casuarinus</name>
    <dbReference type="NCBI Taxonomy" id="1844966"/>
    <lineage>
        <taxon>Eukaryota</taxon>
        <taxon>Metazoa</taxon>
        <taxon>Spiralia</taxon>
        <taxon>Lophotrochozoa</taxon>
        <taxon>Platyhelminthes</taxon>
        <taxon>Monogenea</taxon>
        <taxon>Monopisthocotylea</taxon>
        <taxon>Dactylogyridea</taxon>
        <taxon>Ancyrocephalidae</taxon>
        <taxon>Cichlidogyrus</taxon>
    </lineage>
</organism>
<reference evidence="1 2" key="1">
    <citation type="submission" date="2024-11" db="EMBL/GenBank/DDBJ databases">
        <title>Adaptive evolution of stress response genes in parasites aligns with host niche diversity.</title>
        <authorList>
            <person name="Hahn C."/>
            <person name="Resl P."/>
        </authorList>
    </citation>
    <scope>NUCLEOTIDE SEQUENCE [LARGE SCALE GENOMIC DNA]</scope>
    <source>
        <strain evidence="1">EGGRZ-B1_66</strain>
        <tissue evidence="1">Body</tissue>
    </source>
</reference>
<evidence type="ECO:0000313" key="1">
    <source>
        <dbReference type="EMBL" id="KAL3308141.1"/>
    </source>
</evidence>
<accession>A0ABD2PNW9</accession>
<dbReference type="AlphaFoldDB" id="A0ABD2PNW9"/>
<comment type="caution">
    <text evidence="1">The sequence shown here is derived from an EMBL/GenBank/DDBJ whole genome shotgun (WGS) entry which is preliminary data.</text>
</comment>
<proteinExistence type="predicted"/>
<dbReference type="Proteomes" id="UP001626550">
    <property type="component" value="Unassembled WGS sequence"/>
</dbReference>
<evidence type="ECO:0000313" key="2">
    <source>
        <dbReference type="Proteomes" id="UP001626550"/>
    </source>
</evidence>
<name>A0ABD2PNW9_9PLAT</name>
<sequence>MLDPVAEEHIYRSDAISVQLSAVDPITRQYERFLQDLEIRFSVHTRRQEFDNLVTSNSVLHAQLQHFDTLHFLRIRAPPVEDALSEDCAKRNRILFLLLPSCRSKCWSTFPPLEFARVESSLKSVT</sequence>
<protein>
    <submittedName>
        <fullName evidence="1">Uncharacterized protein</fullName>
    </submittedName>
</protein>
<dbReference type="EMBL" id="JBJKFK010005786">
    <property type="protein sequence ID" value="KAL3308141.1"/>
    <property type="molecule type" value="Genomic_DNA"/>
</dbReference>
<keyword evidence="2" id="KW-1185">Reference proteome</keyword>